<dbReference type="NCBIfam" id="NF033713">
    <property type="entry name" value="DbpA"/>
    <property type="match status" value="1"/>
</dbReference>
<dbReference type="InterPro" id="IPR054923">
    <property type="entry name" value="Decorin_bind_prot_A"/>
</dbReference>
<accession>A0ABY9E2T8</accession>
<sequence length="186" mass="20737">MNKYQKTFKIFNFKNLLKLTLLVALFISCGLTGETKIILERRVQDITDKIDQIYKAGALKGIKYEDFTKTQTGGKVSGQPEFIREAKLQAIEVAEKFLTAIEEEASKLKETGSSGEFSAMYNLMLEVSESLQKIGIQRMSKTVTDAAEKYPTTTAEGILEIAKAMNIKLQNVKTTNSKKNGNAHSK</sequence>
<name>A0ABY9E2T8_9SPIR</name>
<proteinExistence type="predicted"/>
<dbReference type="RefSeq" id="WP_301341169.1">
    <property type="nucleotide sequence ID" value="NZ_CP124071.1"/>
</dbReference>
<dbReference type="InterPro" id="IPR038353">
    <property type="entry name" value="Decorin-db_sf"/>
</dbReference>
<geneLocation type="plasmid" evidence="1 2">
    <name>lp54</name>
</geneLocation>
<dbReference type="EMBL" id="CP124071">
    <property type="protein sequence ID" value="WKC90374.1"/>
    <property type="molecule type" value="Genomic_DNA"/>
</dbReference>
<dbReference type="Pfam" id="PF02352">
    <property type="entry name" value="Decorin_bind"/>
    <property type="match status" value="1"/>
</dbReference>
<gene>
    <name evidence="1" type="primary">dbpA</name>
    <name evidence="1" type="ORF">QIA18_00100</name>
</gene>
<dbReference type="InterPro" id="IPR003332">
    <property type="entry name" value="Decorin-bd"/>
</dbReference>
<keyword evidence="1" id="KW-0614">Plasmid</keyword>
<keyword evidence="2" id="KW-1185">Reference proteome</keyword>
<dbReference type="Gene3D" id="1.20.1420.40">
    <property type="entry name" value="Decorin-binding protein"/>
    <property type="match status" value="1"/>
</dbReference>
<organism evidence="1 2">
    <name type="scientific">Borreliella carolinensis</name>
    <dbReference type="NCBI Taxonomy" id="478174"/>
    <lineage>
        <taxon>Bacteria</taxon>
        <taxon>Pseudomonadati</taxon>
        <taxon>Spirochaetota</taxon>
        <taxon>Spirochaetia</taxon>
        <taxon>Spirochaetales</taxon>
        <taxon>Borreliaceae</taxon>
        <taxon>Borreliella</taxon>
    </lineage>
</organism>
<evidence type="ECO:0000313" key="2">
    <source>
        <dbReference type="Proteomes" id="UP001304851"/>
    </source>
</evidence>
<evidence type="ECO:0000313" key="1">
    <source>
        <dbReference type="EMBL" id="WKC90374.1"/>
    </source>
</evidence>
<dbReference type="Proteomes" id="UP001304851">
    <property type="component" value="Plasmid lp54"/>
</dbReference>
<dbReference type="PROSITE" id="PS51257">
    <property type="entry name" value="PROKAR_LIPOPROTEIN"/>
    <property type="match status" value="1"/>
</dbReference>
<reference evidence="1" key="1">
    <citation type="submission" date="2023-04" db="EMBL/GenBank/DDBJ databases">
        <title>Genome sequencing of multiple Borrelia sensu lato isolates spanning a world-wide range of genetic and epidemiological diversity.</title>
        <authorList>
            <person name="Mongodin E.F."/>
            <person name="Fraser C.M."/>
            <person name="Rudenko N."/>
            <person name="Golovchenko M."/>
            <person name="Margos G."/>
            <person name="Fingerle V."/>
            <person name="Marques A."/>
            <person name="Kawabata H."/>
            <person name="Lopes de Carvalho I."/>
            <person name="Norte C."/>
            <person name="Nuncio S."/>
            <person name="Schutzer S.E."/>
            <person name="Luft B."/>
            <person name="Qiu W."/>
            <person name="Casjens S.R."/>
        </authorList>
    </citation>
    <scope>NUCLEOTIDE SEQUENCE [LARGE SCALE GENOMIC DNA]</scope>
    <source>
        <strain evidence="1">SCGT-18</strain>
    </source>
</reference>
<protein>
    <submittedName>
        <fullName evidence="1">Decorin-binding protein DbpA</fullName>
    </submittedName>
</protein>